<gene>
    <name evidence="2" type="ORF">MGAL_10B039278</name>
</gene>
<sequence>MTKGNMTFVKEYTTGEIICPLKLVEKDNVSWYYEESKPIVIMNVINPEFEFKYSINCLNKGELSINVYNFTENDEGKYSCQGIVGGEHKEEIVTVSLCRMSELVSTFSKYLNVHLWRHAFRRRHVLCLNGNSGYSNRSDINESFKDFYKVNDSLQLKGMMETNKDKMRVHIETYTCLTVNEDQCIITDSRPEFHIQIEWIYNEEKDQQRLDNNELYNYSCTCNSSGVEKNFSCHESIEAYYLNKSILFKAFKMDNGSTYRCLPDVQNKTDNQSTINKLQKWVIMEAKSNINQVGGRIQEVELSQEEGYSSIDRRRNIQIGKVSYTANRVSMPSHEERTCVTS</sequence>
<dbReference type="SUPFAM" id="SSF48726">
    <property type="entry name" value="Immunoglobulin"/>
    <property type="match status" value="1"/>
</dbReference>
<dbReference type="AlphaFoldDB" id="A0A8B6GH40"/>
<accession>A0A8B6GH40</accession>
<comment type="caution">
    <text evidence="2">The sequence shown here is derived from an EMBL/GenBank/DDBJ whole genome shotgun (WGS) entry which is preliminary data.</text>
</comment>
<proteinExistence type="predicted"/>
<evidence type="ECO:0000313" key="2">
    <source>
        <dbReference type="EMBL" id="VDI63780.1"/>
    </source>
</evidence>
<dbReference type="PROSITE" id="PS50835">
    <property type="entry name" value="IG_LIKE"/>
    <property type="match status" value="1"/>
</dbReference>
<dbReference type="Proteomes" id="UP000596742">
    <property type="component" value="Unassembled WGS sequence"/>
</dbReference>
<dbReference type="OrthoDB" id="6137182at2759"/>
<name>A0A8B6GH40_MYTGA</name>
<dbReference type="Gene3D" id="2.60.40.10">
    <property type="entry name" value="Immunoglobulins"/>
    <property type="match status" value="1"/>
</dbReference>
<evidence type="ECO:0000259" key="1">
    <source>
        <dbReference type="PROSITE" id="PS50835"/>
    </source>
</evidence>
<organism evidence="2 3">
    <name type="scientific">Mytilus galloprovincialis</name>
    <name type="common">Mediterranean mussel</name>
    <dbReference type="NCBI Taxonomy" id="29158"/>
    <lineage>
        <taxon>Eukaryota</taxon>
        <taxon>Metazoa</taxon>
        <taxon>Spiralia</taxon>
        <taxon>Lophotrochozoa</taxon>
        <taxon>Mollusca</taxon>
        <taxon>Bivalvia</taxon>
        <taxon>Autobranchia</taxon>
        <taxon>Pteriomorphia</taxon>
        <taxon>Mytilida</taxon>
        <taxon>Mytiloidea</taxon>
        <taxon>Mytilidae</taxon>
        <taxon>Mytilinae</taxon>
        <taxon>Mytilus</taxon>
    </lineage>
</organism>
<reference evidence="2" key="1">
    <citation type="submission" date="2018-11" db="EMBL/GenBank/DDBJ databases">
        <authorList>
            <person name="Alioto T."/>
            <person name="Alioto T."/>
        </authorList>
    </citation>
    <scope>NUCLEOTIDE SEQUENCE</scope>
</reference>
<dbReference type="EMBL" id="UYJE01008417">
    <property type="protein sequence ID" value="VDI63780.1"/>
    <property type="molecule type" value="Genomic_DNA"/>
</dbReference>
<feature type="non-terminal residue" evidence="2">
    <location>
        <position position="342"/>
    </location>
</feature>
<keyword evidence="3" id="KW-1185">Reference proteome</keyword>
<dbReference type="InterPro" id="IPR007110">
    <property type="entry name" value="Ig-like_dom"/>
</dbReference>
<dbReference type="InterPro" id="IPR036179">
    <property type="entry name" value="Ig-like_dom_sf"/>
</dbReference>
<evidence type="ECO:0000313" key="3">
    <source>
        <dbReference type="Proteomes" id="UP000596742"/>
    </source>
</evidence>
<dbReference type="InterPro" id="IPR013783">
    <property type="entry name" value="Ig-like_fold"/>
</dbReference>
<feature type="domain" description="Ig-like" evidence="1">
    <location>
        <begin position="1"/>
        <end position="96"/>
    </location>
</feature>
<protein>
    <recommendedName>
        <fullName evidence="1">Ig-like domain-containing protein</fullName>
    </recommendedName>
</protein>